<keyword evidence="1 4" id="KW-0805">Transcription regulation</keyword>
<evidence type="ECO:0000256" key="2">
    <source>
        <dbReference type="ARBA" id="ARBA00023125"/>
    </source>
</evidence>
<feature type="coiled-coil region" evidence="5">
    <location>
        <begin position="104"/>
        <end position="131"/>
    </location>
</feature>
<proteinExistence type="inferred from homology"/>
<name>A0A1H3BYU1_9BACI</name>
<dbReference type="PANTHER" id="PTHR38465:SF1">
    <property type="entry name" value="HTH-TYPE TRANSCRIPTIONAL REGULATOR MJ1563-RELATED"/>
    <property type="match status" value="1"/>
</dbReference>
<keyword evidence="5" id="KW-0175">Coiled coil</keyword>
<evidence type="ECO:0000259" key="6">
    <source>
        <dbReference type="Pfam" id="PF01978"/>
    </source>
</evidence>
<comment type="caution">
    <text evidence="7">The sequence shown here is derived from an EMBL/GenBank/DDBJ whole genome shotgun (WGS) entry which is preliminary data.</text>
</comment>
<dbReference type="SUPFAM" id="SSF46785">
    <property type="entry name" value="Winged helix' DNA-binding domain"/>
    <property type="match status" value="1"/>
</dbReference>
<evidence type="ECO:0000256" key="1">
    <source>
        <dbReference type="ARBA" id="ARBA00023015"/>
    </source>
</evidence>
<dbReference type="Proteomes" id="UP000198647">
    <property type="component" value="Unassembled WGS sequence"/>
</dbReference>
<keyword evidence="8" id="KW-1185">Reference proteome</keyword>
<accession>A0A1H3BYU1</accession>
<dbReference type="InterPro" id="IPR002831">
    <property type="entry name" value="Tscrpt_reg_TrmB_N"/>
</dbReference>
<keyword evidence="3 4" id="KW-0804">Transcription</keyword>
<comment type="similarity">
    <text evidence="4">Belongs to the GbsR family.</text>
</comment>
<dbReference type="Gene3D" id="1.10.10.10">
    <property type="entry name" value="Winged helix-like DNA-binding domain superfamily/Winged helix DNA-binding domain"/>
    <property type="match status" value="1"/>
</dbReference>
<dbReference type="PIRSF" id="PIRSF006707">
    <property type="entry name" value="MJ1563"/>
    <property type="match status" value="1"/>
</dbReference>
<keyword evidence="2 4" id="KW-0238">DNA-binding</keyword>
<reference evidence="7 8" key="1">
    <citation type="submission" date="2016-10" db="EMBL/GenBank/DDBJ databases">
        <authorList>
            <person name="Varghese N."/>
            <person name="Submissions S."/>
        </authorList>
    </citation>
    <scope>NUCLEOTIDE SEQUENCE [LARGE SCALE GENOMIC DNA]</scope>
    <source>
        <strain evidence="7 8">DSM 20748</strain>
    </source>
</reference>
<dbReference type="EMBL" id="FNOS01000001">
    <property type="protein sequence ID" value="SDX47073.1"/>
    <property type="molecule type" value="Genomic_DNA"/>
</dbReference>
<dbReference type="GO" id="GO:0003677">
    <property type="term" value="F:DNA binding"/>
    <property type="evidence" value="ECO:0007669"/>
    <property type="project" value="UniProtKB-KW"/>
</dbReference>
<evidence type="ECO:0000256" key="5">
    <source>
        <dbReference type="SAM" id="Coils"/>
    </source>
</evidence>
<dbReference type="InterPro" id="IPR036388">
    <property type="entry name" value="WH-like_DNA-bd_sf"/>
</dbReference>
<dbReference type="InterPro" id="IPR036390">
    <property type="entry name" value="WH_DNA-bd_sf"/>
</dbReference>
<feature type="domain" description="Transcription regulator TrmB N-terminal" evidence="6">
    <location>
        <begin position="24"/>
        <end position="89"/>
    </location>
</feature>
<dbReference type="InterPro" id="IPR026282">
    <property type="entry name" value="MJ1563"/>
</dbReference>
<dbReference type="CDD" id="cd00090">
    <property type="entry name" value="HTH_ARSR"/>
    <property type="match status" value="1"/>
</dbReference>
<evidence type="ECO:0000256" key="3">
    <source>
        <dbReference type="ARBA" id="ARBA00023163"/>
    </source>
</evidence>
<evidence type="ECO:0000256" key="4">
    <source>
        <dbReference type="PIRNR" id="PIRNR006707"/>
    </source>
</evidence>
<gene>
    <name evidence="7" type="ORF">SAMN04488081_0621</name>
</gene>
<evidence type="ECO:0000313" key="8">
    <source>
        <dbReference type="Proteomes" id="UP000198647"/>
    </source>
</evidence>
<evidence type="ECO:0000313" key="7">
    <source>
        <dbReference type="EMBL" id="SDX47073.1"/>
    </source>
</evidence>
<dbReference type="Pfam" id="PF01978">
    <property type="entry name" value="TrmB"/>
    <property type="match status" value="1"/>
</dbReference>
<dbReference type="InterPro" id="IPR052362">
    <property type="entry name" value="HTH-GbsR_regulator"/>
</dbReference>
<dbReference type="PANTHER" id="PTHR38465">
    <property type="entry name" value="HTH-TYPE TRANSCRIPTIONAL REGULATOR MJ1563-RELATED"/>
    <property type="match status" value="1"/>
</dbReference>
<dbReference type="InterPro" id="IPR011991">
    <property type="entry name" value="ArsR-like_HTH"/>
</dbReference>
<sequence length="174" mass="19945">MTSVNYPLLEEFQAKTVQEFSKTLEMFGLTSGDARLFIILYIHPFPMTLDDMSKASGKSKTSMSTGIRSLLEQGLVERVWVKGKRKDFYQANKNLYLSFLSSFIEKWIQQADEQKDNLERLQAEMAASNYELVEEGSAEEADLLYEKAEEMKVFHACVTEAFTKILALKEDEVN</sequence>
<organism evidence="7 8">
    <name type="scientific">Salimicrobium album</name>
    <dbReference type="NCBI Taxonomy" id="50717"/>
    <lineage>
        <taxon>Bacteria</taxon>
        <taxon>Bacillati</taxon>
        <taxon>Bacillota</taxon>
        <taxon>Bacilli</taxon>
        <taxon>Bacillales</taxon>
        <taxon>Bacillaceae</taxon>
        <taxon>Salimicrobium</taxon>
    </lineage>
</organism>
<dbReference type="RefSeq" id="WP_093105503.1">
    <property type="nucleotide sequence ID" value="NZ_FNOS01000001.1"/>
</dbReference>
<protein>
    <recommendedName>
        <fullName evidence="4">HTH-type transcriptional regulator</fullName>
    </recommendedName>
</protein>